<organism evidence="2 3">
    <name type="scientific">Dyella japonica A8</name>
    <dbReference type="NCBI Taxonomy" id="1217721"/>
    <lineage>
        <taxon>Bacteria</taxon>
        <taxon>Pseudomonadati</taxon>
        <taxon>Pseudomonadota</taxon>
        <taxon>Gammaproteobacteria</taxon>
        <taxon>Lysobacterales</taxon>
        <taxon>Rhodanobacteraceae</taxon>
        <taxon>Dyella</taxon>
    </lineage>
</organism>
<evidence type="ECO:0000313" key="3">
    <source>
        <dbReference type="Proteomes" id="UP000027987"/>
    </source>
</evidence>
<comment type="cofactor">
    <cofactor evidence="1">
        <name>Fe(2+)</name>
        <dbReference type="ChEBI" id="CHEBI:29033"/>
    </cofactor>
</comment>
<dbReference type="AlphaFoldDB" id="A0A075K4T4"/>
<dbReference type="RefSeq" id="WP_019463725.1">
    <property type="nucleotide sequence ID" value="NZ_ALOY01000075.1"/>
</dbReference>
<keyword evidence="2" id="KW-0560">Oxidoreductase</keyword>
<dbReference type="HOGENOM" id="CLU_888126_0_0_6"/>
<keyword evidence="2" id="KW-0223">Dioxygenase</keyword>
<accession>A0A075K4T4</accession>
<dbReference type="PANTHER" id="PTHR20883">
    <property type="entry name" value="PHYTANOYL-COA DIOXYGENASE DOMAIN CONTAINING 1"/>
    <property type="match status" value="1"/>
</dbReference>
<name>A0A075K4T4_9GAMM</name>
<dbReference type="EMBL" id="CP008884">
    <property type="protein sequence ID" value="AIF49236.1"/>
    <property type="molecule type" value="Genomic_DNA"/>
</dbReference>
<dbReference type="OrthoDB" id="9796766at2"/>
<evidence type="ECO:0000313" key="2">
    <source>
        <dbReference type="EMBL" id="AIF49236.1"/>
    </source>
</evidence>
<protein>
    <submittedName>
        <fullName evidence="2">Phytanoyl-CoA dioxygenase</fullName>
    </submittedName>
</protein>
<dbReference type="STRING" id="1217721.HY57_19270"/>
<dbReference type="PANTHER" id="PTHR20883:SF48">
    <property type="entry name" value="ECTOINE DIOXYGENASE"/>
    <property type="match status" value="1"/>
</dbReference>
<gene>
    <name evidence="2" type="ORF">HY57_19270</name>
</gene>
<dbReference type="PATRIC" id="fig|1217721.7.peg.3948"/>
<dbReference type="SUPFAM" id="SSF51197">
    <property type="entry name" value="Clavaminate synthase-like"/>
    <property type="match status" value="1"/>
</dbReference>
<evidence type="ECO:0000256" key="1">
    <source>
        <dbReference type="ARBA" id="ARBA00001954"/>
    </source>
</evidence>
<dbReference type="KEGG" id="dja:HY57_19270"/>
<dbReference type="GO" id="GO:0005506">
    <property type="term" value="F:iron ion binding"/>
    <property type="evidence" value="ECO:0007669"/>
    <property type="project" value="UniProtKB-ARBA"/>
</dbReference>
<dbReference type="InterPro" id="IPR008775">
    <property type="entry name" value="Phytyl_CoA_dOase-like"/>
</dbReference>
<dbReference type="Proteomes" id="UP000027987">
    <property type="component" value="Chromosome"/>
</dbReference>
<proteinExistence type="predicted"/>
<dbReference type="Gene3D" id="2.60.120.620">
    <property type="entry name" value="q2cbj1_9rhob like domain"/>
    <property type="match status" value="1"/>
</dbReference>
<dbReference type="GO" id="GO:0016706">
    <property type="term" value="F:2-oxoglutarate-dependent dioxygenase activity"/>
    <property type="evidence" value="ECO:0007669"/>
    <property type="project" value="UniProtKB-ARBA"/>
</dbReference>
<reference evidence="2 3" key="1">
    <citation type="submission" date="2014-07" db="EMBL/GenBank/DDBJ databases">
        <title>Complete Genome Sequence of Dyella japonica Strain A8 Isolated from Malaysian Tropical Soil.</title>
        <authorList>
            <person name="Hui R.K.H."/>
            <person name="Chen J.-W."/>
            <person name="Chan K.-G."/>
            <person name="Leung F.C.C."/>
        </authorList>
    </citation>
    <scope>NUCLEOTIDE SEQUENCE [LARGE SCALE GENOMIC DNA]</scope>
    <source>
        <strain evidence="2 3">A8</strain>
    </source>
</reference>
<keyword evidence="3" id="KW-1185">Reference proteome</keyword>
<dbReference type="Pfam" id="PF05721">
    <property type="entry name" value="PhyH"/>
    <property type="match status" value="1"/>
</dbReference>
<sequence>MDLGSAWTSLMDEGYAVIRGAVDAKVCDDINQRIANFKQRNAKAVARNLDEHGRLYRVVNLHLAVDAITQLLVRNAAIGVCDRFFGEPTSLYTTLYYERGSEQSLHRDTPMFCTTPSERYLGVWVALDDVSDDNGPLRVVPRSHLLPPIDLARMRRDVFGDGSIAPLSPEGWNAYQEEVQRQCNEANLAFLPMHAQRGDVIVWHPQLFHGGAPHLSPRTRRSVVMHVTPKGVPVGHMDVFFDPAKAVSRAKWGYYQRGDRHVAKFKRVDFGHEYGYRTWRLRRA</sequence>